<accession>A0A9P5T9Y8</accession>
<sequence>MPQLETLILENATPLAPLAAPFISEPSRAVTLPSLTRFHISASAKDCALALAHLVLPALTWLHVDAESHDGGGEDVLLVIPYVSRNVYGLRDTEPLRSLLICGWRSGVTVTMPDAVCDPNLSFRASILVVRGGVKWLHGVDTAIADALLMLLPVNSVSTLTTRSPTRLSKEFWLSHAPRWPLLERVLLVPTAIKAFRDMLAEDAPSDGPRLPLLTKLTLVDVTLTALRTFHLCDMLMERVEQGVPLEDLVLRECVAADRAIQLFKEIVVDVHEHLAARPMTMEDPASFNWNRGIGYSNEVEYYDGRGPYDDIDGYEEYDDDDYVWDDYDGLSDGPVLGAVDYDYL</sequence>
<keyword evidence="2" id="KW-1185">Reference proteome</keyword>
<dbReference type="AlphaFoldDB" id="A0A9P5T9Y8"/>
<proteinExistence type="predicted"/>
<name>A0A9P5T9Y8_9AGAM</name>
<evidence type="ECO:0000313" key="1">
    <source>
        <dbReference type="EMBL" id="KAF8481687.1"/>
    </source>
</evidence>
<protein>
    <submittedName>
        <fullName evidence="1">Uncharacterized protein</fullName>
    </submittedName>
</protein>
<organism evidence="1 2">
    <name type="scientific">Russula ochroleuca</name>
    <dbReference type="NCBI Taxonomy" id="152965"/>
    <lineage>
        <taxon>Eukaryota</taxon>
        <taxon>Fungi</taxon>
        <taxon>Dikarya</taxon>
        <taxon>Basidiomycota</taxon>
        <taxon>Agaricomycotina</taxon>
        <taxon>Agaricomycetes</taxon>
        <taxon>Russulales</taxon>
        <taxon>Russulaceae</taxon>
        <taxon>Russula</taxon>
    </lineage>
</organism>
<gene>
    <name evidence="1" type="ORF">DFH94DRAFT_732396</name>
</gene>
<dbReference type="OrthoDB" id="3172239at2759"/>
<evidence type="ECO:0000313" key="2">
    <source>
        <dbReference type="Proteomes" id="UP000759537"/>
    </source>
</evidence>
<dbReference type="EMBL" id="WHVB01000006">
    <property type="protein sequence ID" value="KAF8481687.1"/>
    <property type="molecule type" value="Genomic_DNA"/>
</dbReference>
<comment type="caution">
    <text evidence="1">The sequence shown here is derived from an EMBL/GenBank/DDBJ whole genome shotgun (WGS) entry which is preliminary data.</text>
</comment>
<dbReference type="Proteomes" id="UP000759537">
    <property type="component" value="Unassembled WGS sequence"/>
</dbReference>
<reference evidence="1" key="2">
    <citation type="journal article" date="2020" name="Nat. Commun.">
        <title>Large-scale genome sequencing of mycorrhizal fungi provides insights into the early evolution of symbiotic traits.</title>
        <authorList>
            <person name="Miyauchi S."/>
            <person name="Kiss E."/>
            <person name="Kuo A."/>
            <person name="Drula E."/>
            <person name="Kohler A."/>
            <person name="Sanchez-Garcia M."/>
            <person name="Morin E."/>
            <person name="Andreopoulos B."/>
            <person name="Barry K.W."/>
            <person name="Bonito G."/>
            <person name="Buee M."/>
            <person name="Carver A."/>
            <person name="Chen C."/>
            <person name="Cichocki N."/>
            <person name="Clum A."/>
            <person name="Culley D."/>
            <person name="Crous P.W."/>
            <person name="Fauchery L."/>
            <person name="Girlanda M."/>
            <person name="Hayes R.D."/>
            <person name="Keri Z."/>
            <person name="LaButti K."/>
            <person name="Lipzen A."/>
            <person name="Lombard V."/>
            <person name="Magnuson J."/>
            <person name="Maillard F."/>
            <person name="Murat C."/>
            <person name="Nolan M."/>
            <person name="Ohm R.A."/>
            <person name="Pangilinan J."/>
            <person name="Pereira M.F."/>
            <person name="Perotto S."/>
            <person name="Peter M."/>
            <person name="Pfister S."/>
            <person name="Riley R."/>
            <person name="Sitrit Y."/>
            <person name="Stielow J.B."/>
            <person name="Szollosi G."/>
            <person name="Zifcakova L."/>
            <person name="Stursova M."/>
            <person name="Spatafora J.W."/>
            <person name="Tedersoo L."/>
            <person name="Vaario L.M."/>
            <person name="Yamada A."/>
            <person name="Yan M."/>
            <person name="Wang P."/>
            <person name="Xu J."/>
            <person name="Bruns T."/>
            <person name="Baldrian P."/>
            <person name="Vilgalys R."/>
            <person name="Dunand C."/>
            <person name="Henrissat B."/>
            <person name="Grigoriev I.V."/>
            <person name="Hibbett D."/>
            <person name="Nagy L.G."/>
            <person name="Martin F.M."/>
        </authorList>
    </citation>
    <scope>NUCLEOTIDE SEQUENCE</scope>
    <source>
        <strain evidence="1">Prilba</strain>
    </source>
</reference>
<reference evidence="1" key="1">
    <citation type="submission" date="2019-10" db="EMBL/GenBank/DDBJ databases">
        <authorList>
            <consortium name="DOE Joint Genome Institute"/>
            <person name="Kuo A."/>
            <person name="Miyauchi S."/>
            <person name="Kiss E."/>
            <person name="Drula E."/>
            <person name="Kohler A."/>
            <person name="Sanchez-Garcia M."/>
            <person name="Andreopoulos B."/>
            <person name="Barry K.W."/>
            <person name="Bonito G."/>
            <person name="Buee M."/>
            <person name="Carver A."/>
            <person name="Chen C."/>
            <person name="Cichocki N."/>
            <person name="Clum A."/>
            <person name="Culley D."/>
            <person name="Crous P.W."/>
            <person name="Fauchery L."/>
            <person name="Girlanda M."/>
            <person name="Hayes R."/>
            <person name="Keri Z."/>
            <person name="LaButti K."/>
            <person name="Lipzen A."/>
            <person name="Lombard V."/>
            <person name="Magnuson J."/>
            <person name="Maillard F."/>
            <person name="Morin E."/>
            <person name="Murat C."/>
            <person name="Nolan M."/>
            <person name="Ohm R."/>
            <person name="Pangilinan J."/>
            <person name="Pereira M."/>
            <person name="Perotto S."/>
            <person name="Peter M."/>
            <person name="Riley R."/>
            <person name="Sitrit Y."/>
            <person name="Stielow B."/>
            <person name="Szollosi G."/>
            <person name="Zifcakova L."/>
            <person name="Stursova M."/>
            <person name="Spatafora J.W."/>
            <person name="Tedersoo L."/>
            <person name="Vaario L.-M."/>
            <person name="Yamada A."/>
            <person name="Yan M."/>
            <person name="Wang P."/>
            <person name="Xu J."/>
            <person name="Bruns T."/>
            <person name="Baldrian P."/>
            <person name="Vilgalys R."/>
            <person name="Henrissat B."/>
            <person name="Grigoriev I.V."/>
            <person name="Hibbett D."/>
            <person name="Nagy L.G."/>
            <person name="Martin F.M."/>
        </authorList>
    </citation>
    <scope>NUCLEOTIDE SEQUENCE</scope>
    <source>
        <strain evidence="1">Prilba</strain>
    </source>
</reference>